<accession>A0A2H3L5X8</accession>
<dbReference type="Pfam" id="PF16949">
    <property type="entry name" value="ABC_tran_2"/>
    <property type="match status" value="1"/>
</dbReference>
<dbReference type="AlphaFoldDB" id="A0A2H3L5X8"/>
<reference evidence="2 3" key="1">
    <citation type="submission" date="2016-05" db="EMBL/GenBank/DDBJ databases">
        <authorList>
            <person name="Lavstsen T."/>
            <person name="Jespersen J.S."/>
        </authorList>
    </citation>
    <scope>NUCLEOTIDE SEQUENCE [LARGE SCALE GENOMIC DNA]</scope>
    <source>
        <strain evidence="2 3">B7-9</strain>
    </source>
</reference>
<feature type="transmembrane region" description="Helical" evidence="1">
    <location>
        <begin position="106"/>
        <end position="129"/>
    </location>
</feature>
<keyword evidence="1" id="KW-1133">Transmembrane helix</keyword>
<sequence length="592" mass="63518">MLVALPRARTYHLHNDMLYAIGVLVRARLQITRNNLIRSSLGNKIGLAFLLGLGSLAMLGLYSFTRFTVSLLRDPEFEALLREAAETTSGLPTAIAPLLTAVPSMIMLLALTLLIFSSFTSLLNSLYLAGDLDMLLVAPVPMRAVFVVKFFGGLLTQYLILFVMLAPVLVGYGHGMAYGFFYLVSVLVALLVVPFLPAGLGALLVMAVVRIIPARRARELVSILGGLIGVTFFLLSQFSRQFIASVAGPDTLALLLLLDLPLLPSTWAGRALVASGEGQWLTLLGYGSLFLGMSLAIFAACLVLAERLYYDGWSNLANQGGKVRVRKANERNAWLPGSTLVSWLLPLEARALLAKDLRLFFRDLRNLQALIFPLALAGIWTFQALTTPNTIESPAVAWALPFVQLLSAGIAFFICLSISSVLAGTGISREGKAFWLLKLAPISASRLLLGKMTLAFLPFPVIGTAFLLILALVGHQSPGIFVQQWALLMLVGLGCAAFGIGLGAAFPRLDWENPQQQATWQSGCLSTIFYPLYLGLMLLLIAGSGSLGVVLGGGVAGFGIQLAGWSVAAIVTLGVIWSGMKIGVKGLERIEL</sequence>
<feature type="transmembrane region" description="Helical" evidence="1">
    <location>
        <begin position="485"/>
        <end position="507"/>
    </location>
</feature>
<feature type="transmembrane region" description="Helical" evidence="1">
    <location>
        <begin position="220"/>
        <end position="239"/>
    </location>
</feature>
<dbReference type="InterPro" id="IPR031599">
    <property type="entry name" value="ABC_tran_2"/>
</dbReference>
<proteinExistence type="predicted"/>
<keyword evidence="1" id="KW-0472">Membrane</keyword>
<evidence type="ECO:0000313" key="2">
    <source>
        <dbReference type="EMBL" id="PDW00361.1"/>
    </source>
</evidence>
<evidence type="ECO:0000313" key="3">
    <source>
        <dbReference type="Proteomes" id="UP000220922"/>
    </source>
</evidence>
<feature type="transmembrane region" description="Helical" evidence="1">
    <location>
        <begin position="405"/>
        <end position="427"/>
    </location>
</feature>
<feature type="transmembrane region" description="Helical" evidence="1">
    <location>
        <begin position="45"/>
        <end position="64"/>
    </location>
</feature>
<keyword evidence="1" id="KW-0812">Transmembrane</keyword>
<comment type="caution">
    <text evidence="2">The sequence shown here is derived from an EMBL/GenBank/DDBJ whole genome shotgun (WGS) entry which is preliminary data.</text>
</comment>
<dbReference type="EMBL" id="LYXE01000046">
    <property type="protein sequence ID" value="PDW00361.1"/>
    <property type="molecule type" value="Genomic_DNA"/>
</dbReference>
<feature type="transmembrane region" description="Helical" evidence="1">
    <location>
        <begin position="558"/>
        <end position="580"/>
    </location>
</feature>
<protein>
    <submittedName>
        <fullName evidence="2">Uncharacterized protein</fullName>
    </submittedName>
</protein>
<keyword evidence="3" id="KW-1185">Reference proteome</keyword>
<organism evidence="2 3">
    <name type="scientific">Candidatus Chloroploca asiatica</name>
    <dbReference type="NCBI Taxonomy" id="1506545"/>
    <lineage>
        <taxon>Bacteria</taxon>
        <taxon>Bacillati</taxon>
        <taxon>Chloroflexota</taxon>
        <taxon>Chloroflexia</taxon>
        <taxon>Chloroflexales</taxon>
        <taxon>Chloroflexineae</taxon>
        <taxon>Oscillochloridaceae</taxon>
        <taxon>Candidatus Chloroploca</taxon>
    </lineage>
</organism>
<gene>
    <name evidence="2" type="ORF">A9Q02_10210</name>
</gene>
<feature type="transmembrane region" description="Helical" evidence="1">
    <location>
        <begin position="280"/>
        <end position="305"/>
    </location>
</feature>
<feature type="transmembrane region" description="Helical" evidence="1">
    <location>
        <begin position="528"/>
        <end position="552"/>
    </location>
</feature>
<evidence type="ECO:0000256" key="1">
    <source>
        <dbReference type="SAM" id="Phobius"/>
    </source>
</evidence>
<feature type="transmembrane region" description="Helical" evidence="1">
    <location>
        <begin position="366"/>
        <end position="385"/>
    </location>
</feature>
<feature type="transmembrane region" description="Helical" evidence="1">
    <location>
        <begin position="448"/>
        <end position="473"/>
    </location>
</feature>
<dbReference type="Proteomes" id="UP000220922">
    <property type="component" value="Unassembled WGS sequence"/>
</dbReference>
<feature type="transmembrane region" description="Helical" evidence="1">
    <location>
        <begin position="150"/>
        <end position="174"/>
    </location>
</feature>
<feature type="transmembrane region" description="Helical" evidence="1">
    <location>
        <begin position="180"/>
        <end position="208"/>
    </location>
</feature>
<name>A0A2H3L5X8_9CHLR</name>